<sequence>MAVSDLLTWNKRQEKGNQRKKEINYLE</sequence>
<accession>A0A5B7JR08</accession>
<dbReference type="EMBL" id="VSRR010107741">
    <property type="protein sequence ID" value="MPC96883.1"/>
    <property type="molecule type" value="Genomic_DNA"/>
</dbReference>
<proteinExistence type="predicted"/>
<evidence type="ECO:0000313" key="2">
    <source>
        <dbReference type="Proteomes" id="UP000324222"/>
    </source>
</evidence>
<gene>
    <name evidence="1" type="ORF">E2C01_092163</name>
</gene>
<reference evidence="1 2" key="1">
    <citation type="submission" date="2019-05" db="EMBL/GenBank/DDBJ databases">
        <title>Another draft genome of Portunus trituberculatus and its Hox gene families provides insights of decapod evolution.</title>
        <authorList>
            <person name="Jeong J.-H."/>
            <person name="Song I."/>
            <person name="Kim S."/>
            <person name="Choi T."/>
            <person name="Kim D."/>
            <person name="Ryu S."/>
            <person name="Kim W."/>
        </authorList>
    </citation>
    <scope>NUCLEOTIDE SEQUENCE [LARGE SCALE GENOMIC DNA]</scope>
    <source>
        <tissue evidence="1">Muscle</tissue>
    </source>
</reference>
<comment type="caution">
    <text evidence="1">The sequence shown here is derived from an EMBL/GenBank/DDBJ whole genome shotgun (WGS) entry which is preliminary data.</text>
</comment>
<dbReference type="AlphaFoldDB" id="A0A5B7JR08"/>
<keyword evidence="2" id="KW-1185">Reference proteome</keyword>
<name>A0A5B7JR08_PORTR</name>
<evidence type="ECO:0000313" key="1">
    <source>
        <dbReference type="EMBL" id="MPC96883.1"/>
    </source>
</evidence>
<dbReference type="Proteomes" id="UP000324222">
    <property type="component" value="Unassembled WGS sequence"/>
</dbReference>
<protein>
    <submittedName>
        <fullName evidence="1">Uncharacterized protein</fullName>
    </submittedName>
</protein>
<organism evidence="1 2">
    <name type="scientific">Portunus trituberculatus</name>
    <name type="common">Swimming crab</name>
    <name type="synonym">Neptunus trituberculatus</name>
    <dbReference type="NCBI Taxonomy" id="210409"/>
    <lineage>
        <taxon>Eukaryota</taxon>
        <taxon>Metazoa</taxon>
        <taxon>Ecdysozoa</taxon>
        <taxon>Arthropoda</taxon>
        <taxon>Crustacea</taxon>
        <taxon>Multicrustacea</taxon>
        <taxon>Malacostraca</taxon>
        <taxon>Eumalacostraca</taxon>
        <taxon>Eucarida</taxon>
        <taxon>Decapoda</taxon>
        <taxon>Pleocyemata</taxon>
        <taxon>Brachyura</taxon>
        <taxon>Eubrachyura</taxon>
        <taxon>Portunoidea</taxon>
        <taxon>Portunidae</taxon>
        <taxon>Portuninae</taxon>
        <taxon>Portunus</taxon>
    </lineage>
</organism>